<proteinExistence type="predicted"/>
<keyword evidence="3" id="KW-0804">Transcription</keyword>
<evidence type="ECO:0000256" key="1">
    <source>
        <dbReference type="ARBA" id="ARBA00023015"/>
    </source>
</evidence>
<keyword evidence="2" id="KW-0238">DNA-binding</keyword>
<evidence type="ECO:0000259" key="4">
    <source>
        <dbReference type="PROSITE" id="PS50943"/>
    </source>
</evidence>
<dbReference type="InterPro" id="IPR001387">
    <property type="entry name" value="Cro/C1-type_HTH"/>
</dbReference>
<dbReference type="PROSITE" id="PS50943">
    <property type="entry name" value="HTH_CROC1"/>
    <property type="match status" value="1"/>
</dbReference>
<dbReference type="Proteomes" id="UP000627464">
    <property type="component" value="Unassembled WGS sequence"/>
</dbReference>
<feature type="domain" description="HTH cro/C1-type" evidence="4">
    <location>
        <begin position="45"/>
        <end position="89"/>
    </location>
</feature>
<dbReference type="InterPro" id="IPR010982">
    <property type="entry name" value="Lambda_DNA-bd_dom_sf"/>
</dbReference>
<dbReference type="EMBL" id="BMFZ01000022">
    <property type="protein sequence ID" value="GGA62936.1"/>
    <property type="molecule type" value="Genomic_DNA"/>
</dbReference>
<dbReference type="PANTHER" id="PTHR36511:SF3">
    <property type="entry name" value="ANTITOXIN HIGA-2"/>
    <property type="match status" value="1"/>
</dbReference>
<dbReference type="InterPro" id="IPR052359">
    <property type="entry name" value="HTH-type_reg/antitoxin"/>
</dbReference>
<evidence type="ECO:0000313" key="5">
    <source>
        <dbReference type="EMBL" id="GGA62936.1"/>
    </source>
</evidence>
<dbReference type="CDD" id="cd00093">
    <property type="entry name" value="HTH_XRE"/>
    <property type="match status" value="1"/>
</dbReference>
<protein>
    <submittedName>
        <fullName evidence="5">Transcriptional regulator</fullName>
    </submittedName>
</protein>
<reference evidence="6" key="1">
    <citation type="journal article" date="2019" name="Int. J. Syst. Evol. Microbiol.">
        <title>The Global Catalogue of Microorganisms (GCM) 10K type strain sequencing project: providing services to taxonomists for standard genome sequencing and annotation.</title>
        <authorList>
            <consortium name="The Broad Institute Genomics Platform"/>
            <consortium name="The Broad Institute Genome Sequencing Center for Infectious Disease"/>
            <person name="Wu L."/>
            <person name="Ma J."/>
        </authorList>
    </citation>
    <scope>NUCLEOTIDE SEQUENCE [LARGE SCALE GENOMIC DNA]</scope>
    <source>
        <strain evidence="6">CGMCC 1.12806</strain>
    </source>
</reference>
<evidence type="ECO:0000313" key="6">
    <source>
        <dbReference type="Proteomes" id="UP000627464"/>
    </source>
</evidence>
<dbReference type="PANTHER" id="PTHR36511">
    <property type="entry name" value="MERR FAMILY BACTERIAL REGULATORY PROTEIN"/>
    <property type="match status" value="1"/>
</dbReference>
<comment type="caution">
    <text evidence="5">The sequence shown here is derived from an EMBL/GenBank/DDBJ whole genome shotgun (WGS) entry which is preliminary data.</text>
</comment>
<sequence length="100" mass="11351">MSKILSSIHKDVTLLMEHGFVDSVTMRTFDALCLEPVKDYRPEDIKSLRERQNVSQSVFAIFLNVSKKAVQKWERGESVPNASAMKLLSVVERKGLEILS</sequence>
<evidence type="ECO:0000256" key="2">
    <source>
        <dbReference type="ARBA" id="ARBA00023125"/>
    </source>
</evidence>
<dbReference type="Pfam" id="PF01381">
    <property type="entry name" value="HTH_3"/>
    <property type="match status" value="1"/>
</dbReference>
<name>A0ABQ1H9E0_9GAMM</name>
<dbReference type="RefSeq" id="WP_176705387.1">
    <property type="nucleotide sequence ID" value="NZ_BMFZ01000022.1"/>
</dbReference>
<keyword evidence="6" id="KW-1185">Reference proteome</keyword>
<dbReference type="Gene3D" id="1.10.260.40">
    <property type="entry name" value="lambda repressor-like DNA-binding domains"/>
    <property type="match status" value="1"/>
</dbReference>
<gene>
    <name evidence="5" type="ORF">GCM10011328_42610</name>
</gene>
<organism evidence="5 6">
    <name type="scientific">Hafnia psychrotolerans</name>
    <dbReference type="NCBI Taxonomy" id="1477018"/>
    <lineage>
        <taxon>Bacteria</taxon>
        <taxon>Pseudomonadati</taxon>
        <taxon>Pseudomonadota</taxon>
        <taxon>Gammaproteobacteria</taxon>
        <taxon>Enterobacterales</taxon>
        <taxon>Hafniaceae</taxon>
        <taxon>Hafnia</taxon>
    </lineage>
</organism>
<evidence type="ECO:0000256" key="3">
    <source>
        <dbReference type="ARBA" id="ARBA00023163"/>
    </source>
</evidence>
<accession>A0ABQ1H9E0</accession>
<dbReference type="SMART" id="SM00530">
    <property type="entry name" value="HTH_XRE"/>
    <property type="match status" value="1"/>
</dbReference>
<dbReference type="SUPFAM" id="SSF47413">
    <property type="entry name" value="lambda repressor-like DNA-binding domains"/>
    <property type="match status" value="1"/>
</dbReference>
<keyword evidence="1" id="KW-0805">Transcription regulation</keyword>